<organism evidence="12">
    <name type="scientific">Medioppia subpectinata</name>
    <dbReference type="NCBI Taxonomy" id="1979941"/>
    <lineage>
        <taxon>Eukaryota</taxon>
        <taxon>Metazoa</taxon>
        <taxon>Ecdysozoa</taxon>
        <taxon>Arthropoda</taxon>
        <taxon>Chelicerata</taxon>
        <taxon>Arachnida</taxon>
        <taxon>Acari</taxon>
        <taxon>Acariformes</taxon>
        <taxon>Sarcoptiformes</taxon>
        <taxon>Oribatida</taxon>
        <taxon>Brachypylina</taxon>
        <taxon>Oppioidea</taxon>
        <taxon>Oppiidae</taxon>
        <taxon>Medioppia</taxon>
    </lineage>
</organism>
<dbReference type="OrthoDB" id="10064108at2759"/>
<dbReference type="PROSITE" id="PS00518">
    <property type="entry name" value="ZF_RING_1"/>
    <property type="match status" value="1"/>
</dbReference>
<evidence type="ECO:0000256" key="10">
    <source>
        <dbReference type="SAM" id="MobiDB-lite"/>
    </source>
</evidence>
<sequence>MDRNSLSTQLQSNSSQTKCLIQSLSDQSLSGNRQSNRFNGSRRRHNEAIHKNVTQSTQSGRQSSAQWRSGRSRGSGSVAGVVDCDFWSDHLNGDSTAPLSEKLDNKKTYGSKKHNLNHLLNFTFDSRDQIRSGDHQRGGHQRRGHHRGYNKEHFLQANCQFVVNDLNDYSIHLSNPDTSVDWNSVEEIRFNSLTAETYCPICLDSPVAPKMTRCGHIFCWSCALHYLALSDQKWRKCPICFDWIQSEDLRTVSSINKIDYKIGDFITLSLMKRKKGSTVTSPAILYDVNHNSFEPLDGDPVISSYRKILIASPNQVLDQIIERERQQLLNQMIVDKDTPEVCFIENALDQLKVREDMVQQRCQLNTIDGSSADTGVGEDNVDNRSDDDYYYFYQSEDGQHIYLHSLNVRILKQEFGSLESCPHKICAKIVETEWESMSEELRKRHRYLQHLPLTCEFRIVELEFNNELISEATLELFRAEVMNRQRMRSKRAREERRRERHIQVEQNKRIHGIYPRPKYMLDNMDQFPVCSQTPDALNPNSAFNLSESSTVEDASLQPNYGTSPAAEPEFPSFATMLREGKQNFAQTMTASKKATVNSKDLATNESDDEYQRLPTAHYSLSDAFAAALQLQLSTDPQNDGNKKGSKKKKNKPKLLLSTGMNRKY</sequence>
<dbReference type="PANTHER" id="PTHR12983">
    <property type="entry name" value="RING FINGER 10 FAMILY MEMBER"/>
    <property type="match status" value="1"/>
</dbReference>
<dbReference type="AlphaFoldDB" id="A0A7R9KT94"/>
<reference evidence="12" key="1">
    <citation type="submission" date="2020-11" db="EMBL/GenBank/DDBJ databases">
        <authorList>
            <person name="Tran Van P."/>
        </authorList>
    </citation>
    <scope>NUCLEOTIDE SEQUENCE</scope>
</reference>
<accession>A0A7R9KT94</accession>
<keyword evidence="4" id="KW-0479">Metal-binding</keyword>
<dbReference type="Proteomes" id="UP000759131">
    <property type="component" value="Unassembled WGS sequence"/>
</dbReference>
<evidence type="ECO:0000313" key="12">
    <source>
        <dbReference type="EMBL" id="CAD7627588.1"/>
    </source>
</evidence>
<dbReference type="InterPro" id="IPR013083">
    <property type="entry name" value="Znf_RING/FYVE/PHD"/>
</dbReference>
<feature type="region of interest" description="Disordered" evidence="10">
    <location>
        <begin position="23"/>
        <end position="77"/>
    </location>
</feature>
<dbReference type="EMBL" id="CAJPIZ010004867">
    <property type="protein sequence ID" value="CAG2108018.1"/>
    <property type="molecule type" value="Genomic_DNA"/>
</dbReference>
<evidence type="ECO:0000256" key="6">
    <source>
        <dbReference type="ARBA" id="ARBA00022833"/>
    </source>
</evidence>
<evidence type="ECO:0000313" key="13">
    <source>
        <dbReference type="Proteomes" id="UP000759131"/>
    </source>
</evidence>
<evidence type="ECO:0000259" key="11">
    <source>
        <dbReference type="PROSITE" id="PS50089"/>
    </source>
</evidence>
<feature type="region of interest" description="Disordered" evidence="10">
    <location>
        <begin position="548"/>
        <end position="568"/>
    </location>
</feature>
<evidence type="ECO:0000256" key="4">
    <source>
        <dbReference type="ARBA" id="ARBA00022723"/>
    </source>
</evidence>
<evidence type="ECO:0000256" key="5">
    <source>
        <dbReference type="ARBA" id="ARBA00022771"/>
    </source>
</evidence>
<dbReference type="PANTHER" id="PTHR12983:SF9">
    <property type="entry name" value="E3 UBIQUITIN-PROTEIN LIGASE RNF10"/>
    <property type="match status" value="1"/>
</dbReference>
<dbReference type="SMART" id="SM00184">
    <property type="entry name" value="RING"/>
    <property type="match status" value="1"/>
</dbReference>
<gene>
    <name evidence="12" type="ORF">OSB1V03_LOCUS8014</name>
</gene>
<dbReference type="SUPFAM" id="SSF57850">
    <property type="entry name" value="RING/U-box"/>
    <property type="match status" value="1"/>
</dbReference>
<feature type="region of interest" description="Disordered" evidence="10">
    <location>
        <begin position="631"/>
        <end position="664"/>
    </location>
</feature>
<evidence type="ECO:0000256" key="9">
    <source>
        <dbReference type="PROSITE-ProRule" id="PRU00175"/>
    </source>
</evidence>
<dbReference type="GO" id="GO:0008270">
    <property type="term" value="F:zinc ion binding"/>
    <property type="evidence" value="ECO:0007669"/>
    <property type="project" value="UniProtKB-KW"/>
</dbReference>
<feature type="compositionally biased region" description="Polar residues" evidence="10">
    <location>
        <begin position="23"/>
        <end position="39"/>
    </location>
</feature>
<dbReference type="InterPro" id="IPR001841">
    <property type="entry name" value="Znf_RING"/>
</dbReference>
<evidence type="ECO:0000256" key="2">
    <source>
        <dbReference type="ARBA" id="ARBA00008117"/>
    </source>
</evidence>
<dbReference type="GO" id="GO:0005737">
    <property type="term" value="C:cytoplasm"/>
    <property type="evidence" value="ECO:0007669"/>
    <property type="project" value="UniProtKB-SubCell"/>
</dbReference>
<feature type="compositionally biased region" description="Polar residues" evidence="10">
    <location>
        <begin position="548"/>
        <end position="562"/>
    </location>
</feature>
<dbReference type="Gene3D" id="3.30.40.10">
    <property type="entry name" value="Zinc/RING finger domain, C3HC4 (zinc finger)"/>
    <property type="match status" value="1"/>
</dbReference>
<dbReference type="EMBL" id="OC859442">
    <property type="protein sequence ID" value="CAD7627588.1"/>
    <property type="molecule type" value="Genomic_DNA"/>
</dbReference>
<keyword evidence="3" id="KW-0963">Cytoplasm</keyword>
<keyword evidence="13" id="KW-1185">Reference proteome</keyword>
<dbReference type="GO" id="GO:0000976">
    <property type="term" value="F:transcription cis-regulatory region binding"/>
    <property type="evidence" value="ECO:0007669"/>
    <property type="project" value="TreeGrafter"/>
</dbReference>
<dbReference type="CDD" id="cd16536">
    <property type="entry name" value="RING-HC_RNF10"/>
    <property type="match status" value="1"/>
</dbReference>
<dbReference type="InterPro" id="IPR017907">
    <property type="entry name" value="Znf_RING_CS"/>
</dbReference>
<dbReference type="GO" id="GO:0045944">
    <property type="term" value="P:positive regulation of transcription by RNA polymerase II"/>
    <property type="evidence" value="ECO:0007669"/>
    <property type="project" value="TreeGrafter"/>
</dbReference>
<feature type="compositionally biased region" description="Low complexity" evidence="10">
    <location>
        <begin position="58"/>
        <end position="77"/>
    </location>
</feature>
<dbReference type="PROSITE" id="PS50089">
    <property type="entry name" value="ZF_RING_2"/>
    <property type="match status" value="1"/>
</dbReference>
<evidence type="ECO:0000256" key="7">
    <source>
        <dbReference type="ARBA" id="ARBA00035131"/>
    </source>
</evidence>
<comment type="subcellular location">
    <subcellularLocation>
        <location evidence="1">Cytoplasm</location>
    </subcellularLocation>
</comment>
<feature type="domain" description="RING-type" evidence="11">
    <location>
        <begin position="199"/>
        <end position="240"/>
    </location>
</feature>
<feature type="compositionally biased region" description="Basic residues" evidence="10">
    <location>
        <begin position="643"/>
        <end position="652"/>
    </location>
</feature>
<evidence type="ECO:0000256" key="1">
    <source>
        <dbReference type="ARBA" id="ARBA00004496"/>
    </source>
</evidence>
<evidence type="ECO:0000256" key="3">
    <source>
        <dbReference type="ARBA" id="ARBA00022490"/>
    </source>
</evidence>
<protein>
    <recommendedName>
        <fullName evidence="7">E3 ubiquitin-protein ligase RNF10</fullName>
    </recommendedName>
    <alternativeName>
        <fullName evidence="8">RING finger protein 10</fullName>
    </alternativeName>
</protein>
<dbReference type="Pfam" id="PF00097">
    <property type="entry name" value="zf-C3HC4"/>
    <property type="match status" value="1"/>
</dbReference>
<keyword evidence="5 9" id="KW-0863">Zinc-finger</keyword>
<dbReference type="InterPro" id="IPR039739">
    <property type="entry name" value="MAG2/RNF10"/>
</dbReference>
<evidence type="ECO:0000256" key="8">
    <source>
        <dbReference type="ARBA" id="ARBA00035390"/>
    </source>
</evidence>
<dbReference type="InterPro" id="IPR018957">
    <property type="entry name" value="Znf_C3HC4_RING-type"/>
</dbReference>
<name>A0A7R9KT94_9ACAR</name>
<comment type="similarity">
    <text evidence="2">Belongs to the RNF10 family.</text>
</comment>
<keyword evidence="6" id="KW-0862">Zinc</keyword>
<proteinExistence type="inferred from homology"/>